<dbReference type="Proteomes" id="UP000006556">
    <property type="component" value="Chromosome"/>
</dbReference>
<reference evidence="4" key="2">
    <citation type="submission" date="2007-05" db="EMBL/GenBank/DDBJ databases">
        <title>The complete genome sequence of Pelotomaculum thermopropionicum.</title>
        <authorList>
            <person name="Kosaka T."/>
            <person name="Kato S."/>
            <person name="Shimoyama T."/>
            <person name="Ishii S."/>
            <person name="Asami H."/>
            <person name="Watanabe K."/>
        </authorList>
    </citation>
    <scope>NUCLEOTIDE SEQUENCE</scope>
    <source>
        <strain evidence="4">SI</strain>
    </source>
</reference>
<dbReference type="STRING" id="370438.PTH_1906"/>
<evidence type="ECO:0000313" key="5">
    <source>
        <dbReference type="Proteomes" id="UP000006556"/>
    </source>
</evidence>
<evidence type="ECO:0000259" key="1">
    <source>
        <dbReference type="Pfam" id="PF20020"/>
    </source>
</evidence>
<dbReference type="KEGG" id="pth:PTH_2141"/>
<evidence type="ECO:0000313" key="3">
    <source>
        <dbReference type="EMBL" id="BAF60322.1"/>
    </source>
</evidence>
<protein>
    <recommendedName>
        <fullName evidence="1">DUF6431 domain-containing protein</fullName>
    </recommendedName>
</protein>
<reference evidence="5" key="3">
    <citation type="journal article" date="2008" name="Genome Res.">
        <title>The genome of Pelotomaculum thermopropionicum reveals niche-associated evolution in anaerobic microbiota.</title>
        <authorList>
            <person name="Kosaka T."/>
            <person name="Kato S."/>
            <person name="Shimoyama T."/>
            <person name="Ishii S."/>
            <person name="Abe T."/>
            <person name="Watanabe K."/>
        </authorList>
    </citation>
    <scope>NUCLEOTIDE SEQUENCE [LARGE SCALE GENOMIC DNA]</scope>
    <source>
        <strain evidence="5">DSM 13744 / JCM 10971 / SI</strain>
    </source>
</reference>
<dbReference type="AlphaFoldDB" id="A5CZH2"/>
<dbReference type="HOGENOM" id="CLU_112930_0_0_9"/>
<dbReference type="EMBL" id="AP009389">
    <property type="protein sequence ID" value="BAF60322.1"/>
    <property type="molecule type" value="Genomic_DNA"/>
</dbReference>
<evidence type="ECO:0000313" key="4">
    <source>
        <dbReference type="EMBL" id="BAF60606.1"/>
    </source>
</evidence>
<feature type="domain" description="DUF6431" evidence="1">
    <location>
        <begin position="48"/>
        <end position="102"/>
    </location>
</feature>
<dbReference type="eggNOG" id="COG3677">
    <property type="taxonomic scope" value="Bacteria"/>
</dbReference>
<gene>
    <name evidence="2" type="ordered locus">PTH_1906</name>
    <name evidence="3" type="ordered locus">PTH_2141</name>
    <name evidence="4" type="ordered locus">PTH_2425</name>
</gene>
<name>A5CZH2_PELTS</name>
<keyword evidence="5" id="KW-1185">Reference proteome</keyword>
<dbReference type="KEGG" id="pth:PTH_1906"/>
<dbReference type="EMBL" id="AP009389">
    <property type="protein sequence ID" value="BAF60606.1"/>
    <property type="molecule type" value="Genomic_DNA"/>
</dbReference>
<proteinExistence type="predicted"/>
<dbReference type="Pfam" id="PF20020">
    <property type="entry name" value="DUF6431"/>
    <property type="match status" value="1"/>
</dbReference>
<accession>A5CZH2</accession>
<organism evidence="4 5">
    <name type="scientific">Pelotomaculum thermopropionicum (strain DSM 13744 / JCM 10971 / SI)</name>
    <dbReference type="NCBI Taxonomy" id="370438"/>
    <lineage>
        <taxon>Bacteria</taxon>
        <taxon>Bacillati</taxon>
        <taxon>Bacillota</taxon>
        <taxon>Clostridia</taxon>
        <taxon>Eubacteriales</taxon>
        <taxon>Desulfotomaculaceae</taxon>
        <taxon>Pelotomaculum</taxon>
    </lineage>
</organism>
<dbReference type="EMBL" id="AP009389">
    <property type="protein sequence ID" value="BAF60087.1"/>
    <property type="molecule type" value="Genomic_DNA"/>
</dbReference>
<dbReference type="KEGG" id="pth:PTH_2425"/>
<evidence type="ECO:0000313" key="2">
    <source>
        <dbReference type="EMBL" id="BAF60087.1"/>
    </source>
</evidence>
<dbReference type="InterPro" id="IPR045536">
    <property type="entry name" value="DUF6431"/>
</dbReference>
<sequence>MAVLITMQQIFYTSVSPEEYYRLGKDFPFPVPDSCPNPGCLVKIAPQKHGFYRRNVVTPDFSARILIRRYHCKYCGKTISYLPSFCLPYFQYTVEVIYTALRYILVFCYSLRASLQLLKRLFWTPAHLQFYARRFFANLYHIKLGLRQLLPRVELPGENLDKREGAKKVLHIVAAGFAHIQTFSTRFYAQCGYSFLAPRT</sequence>
<reference evidence="4" key="1">
    <citation type="journal article" date="2006" name="J. Bacteriol.">
        <title>Reconstruction and regulation of the central catabolic pathway in the thermophilic propionate-oxidizing syntroph Pelotomaculum thermopropionicum.</title>
        <authorList>
            <person name="Kosaka T."/>
            <person name="Uchiyama T."/>
            <person name="Ishii S."/>
            <person name="Enoki M."/>
            <person name="Imachi H."/>
            <person name="Kamagata Y."/>
            <person name="Ohashi A."/>
            <person name="Harada H."/>
            <person name="Ikenaga H."/>
            <person name="Watanabe K."/>
        </authorList>
    </citation>
    <scope>NUCLEOTIDE SEQUENCE</scope>
    <source>
        <strain evidence="4">SI</strain>
    </source>
</reference>